<dbReference type="SUPFAM" id="SSF48264">
    <property type="entry name" value="Cytochrome P450"/>
    <property type="match status" value="1"/>
</dbReference>
<protein>
    <submittedName>
        <fullName evidence="2">Cytochrome P450</fullName>
    </submittedName>
</protein>
<dbReference type="PANTHER" id="PTHR46696">
    <property type="entry name" value="P450, PUTATIVE (EUROFUNG)-RELATED"/>
    <property type="match status" value="1"/>
</dbReference>
<proteinExistence type="inferred from homology"/>
<dbReference type="CDD" id="cd11031">
    <property type="entry name" value="Cyp158A-like"/>
    <property type="match status" value="1"/>
</dbReference>
<dbReference type="RefSeq" id="WP_344035212.1">
    <property type="nucleotide sequence ID" value="NZ_BAAAKE010000002.1"/>
</dbReference>
<dbReference type="InterPro" id="IPR036396">
    <property type="entry name" value="Cyt_P450_sf"/>
</dbReference>
<dbReference type="Gene3D" id="1.10.630.10">
    <property type="entry name" value="Cytochrome P450"/>
    <property type="match status" value="1"/>
</dbReference>
<comment type="similarity">
    <text evidence="1">Belongs to the cytochrome P450 family.</text>
</comment>
<dbReference type="InterPro" id="IPR001128">
    <property type="entry name" value="Cyt_P450"/>
</dbReference>
<keyword evidence="3" id="KW-1185">Reference proteome</keyword>
<name>A0ABV9XQP0_9PSEU</name>
<gene>
    <name evidence="2" type="ORF">ACFPFM_02910</name>
</gene>
<dbReference type="PANTHER" id="PTHR46696:SF6">
    <property type="entry name" value="P450, PUTATIVE (EUROFUNG)-RELATED"/>
    <property type="match status" value="1"/>
</dbReference>
<evidence type="ECO:0000256" key="1">
    <source>
        <dbReference type="ARBA" id="ARBA00010617"/>
    </source>
</evidence>
<dbReference type="EMBL" id="JBHSJB010000003">
    <property type="protein sequence ID" value="MFC5052703.1"/>
    <property type="molecule type" value="Genomic_DNA"/>
</dbReference>
<organism evidence="2 3">
    <name type="scientific">Saccharothrix xinjiangensis</name>
    <dbReference type="NCBI Taxonomy" id="204798"/>
    <lineage>
        <taxon>Bacteria</taxon>
        <taxon>Bacillati</taxon>
        <taxon>Actinomycetota</taxon>
        <taxon>Actinomycetes</taxon>
        <taxon>Pseudonocardiales</taxon>
        <taxon>Pseudonocardiaceae</taxon>
        <taxon>Saccharothrix</taxon>
    </lineage>
</organism>
<sequence>MTDSATTPGHTDDVLDIPFPDAFAFDPSPTWARLREEAPVVRARTLTGAQVWLVTRYDDVKLVLADPRFSRAAVVAAGAPQAGVSKPLPNTLPTTDPPEHTRLRKLVSGAFSHRRVEATRPWVRELCEELADDVVDGADLRQVFALPLPIQVICTLLGVRYADRERFRGWVEPAYSLEVSERPRVEAAMAGLLEYMGGLVAEKRRAGRSDDVLDELCATALTHDELVAFALNLLVAGHETSANQITSFVATLLRDRWHWERLAAEPGLVPGAVEELMRFTRLSDVGQLRIALEDVEVAGVVVRAGEGVMASIGSANRDPRAFPEPDELDLARTPNQHLALGVGPHFCLGAQLARIELQEALGVLLQRFPGLRPARPVDELVWRRVLVSGLAELPIVLE</sequence>
<evidence type="ECO:0000313" key="3">
    <source>
        <dbReference type="Proteomes" id="UP001595833"/>
    </source>
</evidence>
<reference evidence="3" key="1">
    <citation type="journal article" date="2019" name="Int. J. Syst. Evol. Microbiol.">
        <title>The Global Catalogue of Microorganisms (GCM) 10K type strain sequencing project: providing services to taxonomists for standard genome sequencing and annotation.</title>
        <authorList>
            <consortium name="The Broad Institute Genomics Platform"/>
            <consortium name="The Broad Institute Genome Sequencing Center for Infectious Disease"/>
            <person name="Wu L."/>
            <person name="Ma J."/>
        </authorList>
    </citation>
    <scope>NUCLEOTIDE SEQUENCE [LARGE SCALE GENOMIC DNA]</scope>
    <source>
        <strain evidence="3">KCTC 12848</strain>
    </source>
</reference>
<dbReference type="InterPro" id="IPR002397">
    <property type="entry name" value="Cyt_P450_B"/>
</dbReference>
<dbReference type="PRINTS" id="PR00385">
    <property type="entry name" value="P450"/>
</dbReference>
<comment type="caution">
    <text evidence="2">The sequence shown here is derived from an EMBL/GenBank/DDBJ whole genome shotgun (WGS) entry which is preliminary data.</text>
</comment>
<dbReference type="PRINTS" id="PR00359">
    <property type="entry name" value="BP450"/>
</dbReference>
<dbReference type="Pfam" id="PF00067">
    <property type="entry name" value="p450"/>
    <property type="match status" value="1"/>
</dbReference>
<evidence type="ECO:0000313" key="2">
    <source>
        <dbReference type="EMBL" id="MFC5052703.1"/>
    </source>
</evidence>
<accession>A0ABV9XQP0</accession>
<dbReference type="Proteomes" id="UP001595833">
    <property type="component" value="Unassembled WGS sequence"/>
</dbReference>